<dbReference type="InterPro" id="IPR036188">
    <property type="entry name" value="FAD/NAD-bd_sf"/>
</dbReference>
<evidence type="ECO:0000313" key="9">
    <source>
        <dbReference type="EMBL" id="ADM09028.1"/>
    </source>
</evidence>
<evidence type="ECO:0000313" key="10">
    <source>
        <dbReference type="Proteomes" id="UP000001302"/>
    </source>
</evidence>
<dbReference type="HOGENOM" id="CLU_016755_0_3_5"/>
<dbReference type="PRINTS" id="PR00411">
    <property type="entry name" value="PNDRDTASEI"/>
</dbReference>
<evidence type="ECO:0000256" key="5">
    <source>
        <dbReference type="PIRSR" id="PIRSR000350-3"/>
    </source>
</evidence>
<dbReference type="AlphaFoldDB" id="E0TFB0"/>
<dbReference type="SUPFAM" id="SSF51905">
    <property type="entry name" value="FAD/NAD(P)-binding domain"/>
    <property type="match status" value="1"/>
</dbReference>
<dbReference type="Proteomes" id="UP000001302">
    <property type="component" value="Chromosome"/>
</dbReference>
<dbReference type="SUPFAM" id="SSF55424">
    <property type="entry name" value="FAD/NAD-linked reductases, dimerisation (C-terminal) domain"/>
    <property type="match status" value="1"/>
</dbReference>
<dbReference type="EMBL" id="CP002156">
    <property type="protein sequence ID" value="ADM09028.1"/>
    <property type="molecule type" value="Genomic_DNA"/>
</dbReference>
<feature type="domain" description="Pyridine nucleotide-disulphide oxidoreductase dimerisation" evidence="7">
    <location>
        <begin position="362"/>
        <end position="465"/>
    </location>
</feature>
<reference evidence="10" key="1">
    <citation type="submission" date="2010-08" db="EMBL/GenBank/DDBJ databases">
        <title>Genome sequence of Parvularcula bermudensis HTCC2503.</title>
        <authorList>
            <person name="Kang D.-M."/>
            <person name="Oh H.-M."/>
            <person name="Cho J.-C."/>
        </authorList>
    </citation>
    <scope>NUCLEOTIDE SEQUENCE [LARGE SCALE GENOMIC DNA]</scope>
    <source>
        <strain evidence="10">ATCC BAA-594 / HTCC2503 / KCTC 12087</strain>
    </source>
</reference>
<feature type="binding site" evidence="5">
    <location>
        <position position="324"/>
    </location>
    <ligand>
        <name>FAD</name>
        <dbReference type="ChEBI" id="CHEBI:57692"/>
    </ligand>
</feature>
<keyword evidence="5" id="KW-0520">NAD</keyword>
<keyword evidence="10" id="KW-1185">Reference proteome</keyword>
<dbReference type="STRING" id="314260.PB2503_04767"/>
<feature type="domain" description="FAD/NAD(P)-binding" evidence="8">
    <location>
        <begin position="27"/>
        <end position="339"/>
    </location>
</feature>
<comment type="similarity">
    <text evidence="1">Belongs to the class-I pyridine nucleotide-disulfide oxidoreductase family.</text>
</comment>
<keyword evidence="2" id="KW-0285">Flavoprotein</keyword>
<dbReference type="InterPro" id="IPR004099">
    <property type="entry name" value="Pyr_nucl-diS_OxRdtase_dimer"/>
</dbReference>
<organism evidence="9 10">
    <name type="scientific">Parvularcula bermudensis (strain ATCC BAA-594 / HTCC2503 / KCTC 12087)</name>
    <dbReference type="NCBI Taxonomy" id="314260"/>
    <lineage>
        <taxon>Bacteria</taxon>
        <taxon>Pseudomonadati</taxon>
        <taxon>Pseudomonadota</taxon>
        <taxon>Alphaproteobacteria</taxon>
        <taxon>Parvularculales</taxon>
        <taxon>Parvularculaceae</taxon>
        <taxon>Parvularcula</taxon>
    </lineage>
</organism>
<dbReference type="Gene3D" id="3.50.50.60">
    <property type="entry name" value="FAD/NAD(P)-binding domain"/>
    <property type="match status" value="2"/>
</dbReference>
<dbReference type="PANTHER" id="PTHR43014:SF4">
    <property type="entry name" value="PYRIDINE NUCLEOTIDE-DISULFIDE OXIDOREDUCTASE RCLA-RELATED"/>
    <property type="match status" value="1"/>
</dbReference>
<feature type="binding site" evidence="5">
    <location>
        <position position="282"/>
    </location>
    <ligand>
        <name>NAD(+)</name>
        <dbReference type="ChEBI" id="CHEBI:57540"/>
    </ligand>
</feature>
<dbReference type="GO" id="GO:0050660">
    <property type="term" value="F:flavin adenine dinucleotide binding"/>
    <property type="evidence" value="ECO:0007669"/>
    <property type="project" value="TreeGrafter"/>
</dbReference>
<dbReference type="KEGG" id="pbr:PB2503_04767"/>
<evidence type="ECO:0000256" key="3">
    <source>
        <dbReference type="ARBA" id="ARBA00022827"/>
    </source>
</evidence>
<evidence type="ECO:0000259" key="8">
    <source>
        <dbReference type="Pfam" id="PF07992"/>
    </source>
</evidence>
<evidence type="ECO:0000256" key="6">
    <source>
        <dbReference type="PIRSR" id="PIRSR000350-4"/>
    </source>
</evidence>
<dbReference type="eggNOG" id="COG1249">
    <property type="taxonomic scope" value="Bacteria"/>
</dbReference>
<feature type="binding site" evidence="5">
    <location>
        <begin position="198"/>
        <end position="205"/>
    </location>
    <ligand>
        <name>NAD(+)</name>
        <dbReference type="ChEBI" id="CHEBI:57540"/>
    </ligand>
</feature>
<reference evidence="9 10" key="2">
    <citation type="journal article" date="2011" name="J. Bacteriol.">
        <title>Complete genome sequence of strain HTCC2503T of Parvularcula bermudensis, the type species of the order "Parvularculales" in the class Alphaproteobacteria.</title>
        <authorList>
            <person name="Oh H.M."/>
            <person name="Kang I."/>
            <person name="Vergin K.L."/>
            <person name="Kang D."/>
            <person name="Rhee K.H."/>
            <person name="Giovannoni S.J."/>
            <person name="Cho J.C."/>
        </authorList>
    </citation>
    <scope>NUCLEOTIDE SEQUENCE [LARGE SCALE GENOMIC DNA]</scope>
    <source>
        <strain evidence="10">ATCC BAA-594 / HTCC2503 / KCTC 12087</strain>
    </source>
</reference>
<dbReference type="InterPro" id="IPR016156">
    <property type="entry name" value="FAD/NAD-linked_Rdtase_dimer_sf"/>
</dbReference>
<feature type="binding site" evidence="5">
    <location>
        <begin position="161"/>
        <end position="163"/>
    </location>
    <ligand>
        <name>FAD</name>
        <dbReference type="ChEBI" id="CHEBI:57692"/>
    </ligand>
</feature>
<comment type="cofactor">
    <cofactor evidence="5">
        <name>FAD</name>
        <dbReference type="ChEBI" id="CHEBI:57692"/>
    </cofactor>
    <text evidence="5">Binds 1 FAD per subunit.</text>
</comment>
<gene>
    <name evidence="9" type="ordered locus">PB2503_04767</name>
</gene>
<dbReference type="InterPro" id="IPR023753">
    <property type="entry name" value="FAD/NAD-binding_dom"/>
</dbReference>
<proteinExistence type="inferred from homology"/>
<dbReference type="PANTHER" id="PTHR43014">
    <property type="entry name" value="MERCURIC REDUCTASE"/>
    <property type="match status" value="1"/>
</dbReference>
<sequence length="493" mass="52123">MTPRHPVYVLDGNHFAGRIMGPDLHCDVAIIGAGTAGISAERSARRQGAQTLLIDPHFAGTVCARIGCMPSKLLIAAAQAAHGARTAGPFGIRGGEVRVDGAAVMRRVRALRDEFVAGVKDSFEALPDGTTVKAAAHFTGPNYMTLDDGRRLSARAFVLATGSHPAVPDAFAALGDRLETNQTIFERETLPESLAVVGGGPLGLELAQAMARLGVEVTVLEASDRLAGIADRQLATNFYDRLSTEMTIHLKAEVTPRRVDDGVVLEWAGGSLKAERVLLAIGRPPSLEGLHLAAAGLTLKENGVPDYDPRTLRCGKSAIFIAGDMTGERPLLHEASAEGTIAGANAADPDHTAPSHRLVPFSMAFTHPGVVSIGEVADRADARTVVGYADFGTQGRARVENLNVGGALLYAEPQTGRLIGALLVAPMAEHLGHLLAWAIEAGETAPTLLDRPFYHPTYEEGLKSALRDICQALENGVPKDRDDWDRPGDHSDG</sequence>
<evidence type="ECO:0000256" key="2">
    <source>
        <dbReference type="ARBA" id="ARBA00022630"/>
    </source>
</evidence>
<dbReference type="Pfam" id="PF02852">
    <property type="entry name" value="Pyr_redox_dim"/>
    <property type="match status" value="1"/>
</dbReference>
<dbReference type="Gene3D" id="3.30.390.30">
    <property type="match status" value="1"/>
</dbReference>
<keyword evidence="5" id="KW-0547">Nucleotide-binding</keyword>
<name>E0TFB0_PARBH</name>
<feature type="binding site" evidence="5">
    <location>
        <position position="221"/>
    </location>
    <ligand>
        <name>NAD(+)</name>
        <dbReference type="ChEBI" id="CHEBI:57540"/>
    </ligand>
</feature>
<dbReference type="InterPro" id="IPR001100">
    <property type="entry name" value="Pyr_nuc-diS_OxRdtase"/>
</dbReference>
<feature type="binding site" evidence="5">
    <location>
        <position position="72"/>
    </location>
    <ligand>
        <name>FAD</name>
        <dbReference type="ChEBI" id="CHEBI:57692"/>
    </ligand>
</feature>
<feature type="active site" description="Proton acceptor" evidence="4">
    <location>
        <position position="455"/>
    </location>
</feature>
<protein>
    <submittedName>
        <fullName evidence="9">Dihydrolipoamide dehydrogenase</fullName>
    </submittedName>
</protein>
<evidence type="ECO:0000256" key="1">
    <source>
        <dbReference type="ARBA" id="ARBA00007532"/>
    </source>
</evidence>
<feature type="disulfide bond" description="Redox-active" evidence="6">
    <location>
        <begin position="63"/>
        <end position="68"/>
    </location>
</feature>
<dbReference type="Pfam" id="PF07992">
    <property type="entry name" value="Pyr_redox_2"/>
    <property type="match status" value="1"/>
</dbReference>
<evidence type="ECO:0000256" key="4">
    <source>
        <dbReference type="PIRSR" id="PIRSR000350-2"/>
    </source>
</evidence>
<dbReference type="PRINTS" id="PR00368">
    <property type="entry name" value="FADPNR"/>
</dbReference>
<dbReference type="NCBIfam" id="NF004939">
    <property type="entry name" value="PRK06292.1-1"/>
    <property type="match status" value="1"/>
</dbReference>
<dbReference type="PIRSF" id="PIRSF000350">
    <property type="entry name" value="Mercury_reductase_MerA"/>
    <property type="match status" value="1"/>
</dbReference>
<keyword evidence="3 5" id="KW-0274">FAD</keyword>
<dbReference type="GO" id="GO:0003955">
    <property type="term" value="F:NAD(P)H dehydrogenase (quinone) activity"/>
    <property type="evidence" value="ECO:0007669"/>
    <property type="project" value="TreeGrafter"/>
</dbReference>
<accession>E0TFB0</accession>
<evidence type="ECO:0000259" key="7">
    <source>
        <dbReference type="Pfam" id="PF02852"/>
    </source>
</evidence>